<gene>
    <name evidence="2" type="ORF">ACHAWO_008486</name>
</gene>
<dbReference type="PANTHER" id="PTHR39290:SF6">
    <property type="entry name" value="S-ADENOSYL-L-METHIONINE-DEPENDENT METHYLTRANSFERASES SUPERFAMILY PROTEIN"/>
    <property type="match status" value="1"/>
</dbReference>
<evidence type="ECO:0008006" key="4">
    <source>
        <dbReference type="Google" id="ProtNLM"/>
    </source>
</evidence>
<evidence type="ECO:0000313" key="2">
    <source>
        <dbReference type="EMBL" id="KAL3774090.1"/>
    </source>
</evidence>
<evidence type="ECO:0000256" key="1">
    <source>
        <dbReference type="SAM" id="MobiDB-lite"/>
    </source>
</evidence>
<feature type="compositionally biased region" description="Low complexity" evidence="1">
    <location>
        <begin position="21"/>
        <end position="30"/>
    </location>
</feature>
<dbReference type="PANTHER" id="PTHR39290">
    <property type="entry name" value="C3H1-TYPE DOMAIN-CONTAINING PROTEIN-RELATED"/>
    <property type="match status" value="1"/>
</dbReference>
<keyword evidence="3" id="KW-1185">Reference proteome</keyword>
<feature type="region of interest" description="Disordered" evidence="1">
    <location>
        <begin position="19"/>
        <end position="59"/>
    </location>
</feature>
<dbReference type="AlphaFoldDB" id="A0ABD3NL00"/>
<comment type="caution">
    <text evidence="2">The sequence shown here is derived from an EMBL/GenBank/DDBJ whole genome shotgun (WGS) entry which is preliminary data.</text>
</comment>
<accession>A0ABD3NL00</accession>
<proteinExistence type="predicted"/>
<dbReference type="Proteomes" id="UP001530400">
    <property type="component" value="Unassembled WGS sequence"/>
</dbReference>
<protein>
    <recommendedName>
        <fullName evidence="4">MYND-type domain-containing protein</fullName>
    </recommendedName>
</protein>
<name>A0ABD3NL00_9STRA</name>
<evidence type="ECO:0000313" key="3">
    <source>
        <dbReference type="Proteomes" id="UP001530400"/>
    </source>
</evidence>
<dbReference type="EMBL" id="JALLPJ020001210">
    <property type="protein sequence ID" value="KAL3774090.1"/>
    <property type="molecule type" value="Genomic_DNA"/>
</dbReference>
<feature type="compositionally biased region" description="Basic residues" evidence="1">
    <location>
        <begin position="38"/>
        <end position="50"/>
    </location>
</feature>
<organism evidence="2 3">
    <name type="scientific">Cyclotella atomus</name>
    <dbReference type="NCBI Taxonomy" id="382360"/>
    <lineage>
        <taxon>Eukaryota</taxon>
        <taxon>Sar</taxon>
        <taxon>Stramenopiles</taxon>
        <taxon>Ochrophyta</taxon>
        <taxon>Bacillariophyta</taxon>
        <taxon>Coscinodiscophyceae</taxon>
        <taxon>Thalassiosirophycidae</taxon>
        <taxon>Stephanodiscales</taxon>
        <taxon>Stephanodiscaceae</taxon>
        <taxon>Cyclotella</taxon>
    </lineage>
</organism>
<sequence>MALRGDHEIDALLSIMGGGDSAAAPSASDPEISDFSKAPKKSKTKKSKKSSRCDPHMKSNTHSFVESRLYQNCFRWPQSKNGRRLLLLGTGLADECKGYTAHTEVGSYGTAHCSQCGKVSSTHELCISIEGEKYKDNEHMPYIIMASVFVAARNARCLLGEYYAPKTSASKDNKTLLPPTNSTQAMASLIARKLELFQGRVLTEMRKLESRNATFGIPSSNDLRSMKEKAQSMVKAVSAYISAITASKSDIDLTNRRLEAISSCDLLYYRCYYTCITIWNNASNAGKKVDLVPLIPHPPTYFSCAGLAWDVLEAGSKALAVFLGTSSQSAADGMHDNECAAPIDESTKIMLMDNWGLKARLATQDSAAGNDNVLLCLWQSRFIETIRHVWATGYSRAVSVDILGVGSFETLHKEMKESDVTELPHNETVAISQSVSIWRDAIRDYPANFYAYACPTKSSIELITSHVKNASGIEAGAGTGYWSALVNSKTKLVIPYDIAPPSQTTPNSYHGEIPSFTDVKALNSFDKIETKSFHDSAPVLLLCYPPPGSDMAFAALSTHLQQGGNTIIHLGEWKGLTGNSMFEDALTDNFDCVEHQLLPLWGTDATYLTIWKRKSNNKSTEQELHSSAFGYCSSQKCTNAAERRCRFARCLQYCSQSCFDKHASERKAYLALHMVHISSEEDLEFDCDRHFVDLQTEEVATERPKKKRKKPNKKR</sequence>
<reference evidence="2 3" key="1">
    <citation type="submission" date="2024-10" db="EMBL/GenBank/DDBJ databases">
        <title>Updated reference genomes for cyclostephanoid diatoms.</title>
        <authorList>
            <person name="Roberts W.R."/>
            <person name="Alverson A.J."/>
        </authorList>
    </citation>
    <scope>NUCLEOTIDE SEQUENCE [LARGE SCALE GENOMIC DNA]</scope>
    <source>
        <strain evidence="2 3">AJA010-31</strain>
    </source>
</reference>